<feature type="compositionally biased region" description="Basic and acidic residues" evidence="8">
    <location>
        <begin position="317"/>
        <end position="326"/>
    </location>
</feature>
<keyword evidence="9" id="KW-0472">Membrane</keyword>
<keyword evidence="3 7" id="KW-0547">Nucleotide-binding</keyword>
<feature type="compositionally biased region" description="Polar residues" evidence="8">
    <location>
        <begin position="205"/>
        <end position="223"/>
    </location>
</feature>
<dbReference type="InterPro" id="IPR050206">
    <property type="entry name" value="FtsK/SpoIIIE/SftA"/>
</dbReference>
<keyword evidence="6" id="KW-0238">DNA-binding</keyword>
<dbReference type="PROSITE" id="PS50901">
    <property type="entry name" value="FTSK"/>
    <property type="match status" value="1"/>
</dbReference>
<evidence type="ECO:0000259" key="10">
    <source>
        <dbReference type="PROSITE" id="PS50901"/>
    </source>
</evidence>
<evidence type="ECO:0000256" key="5">
    <source>
        <dbReference type="ARBA" id="ARBA00022840"/>
    </source>
</evidence>
<organism evidence="11 12">
    <name type="scientific">Paenibacillus mangrovi</name>
    <dbReference type="NCBI Taxonomy" id="2931978"/>
    <lineage>
        <taxon>Bacteria</taxon>
        <taxon>Bacillati</taxon>
        <taxon>Bacillota</taxon>
        <taxon>Bacilli</taxon>
        <taxon>Bacillales</taxon>
        <taxon>Paenibacillaceae</taxon>
        <taxon>Paenibacillus</taxon>
    </lineage>
</organism>
<gene>
    <name evidence="11" type="ORF">MUG84_02770</name>
</gene>
<evidence type="ECO:0000313" key="12">
    <source>
        <dbReference type="Proteomes" id="UP001139347"/>
    </source>
</evidence>
<feature type="region of interest" description="Disordered" evidence="8">
    <location>
        <begin position="343"/>
        <end position="369"/>
    </location>
</feature>
<evidence type="ECO:0000256" key="8">
    <source>
        <dbReference type="SAM" id="MobiDB-lite"/>
    </source>
</evidence>
<keyword evidence="9" id="KW-0812">Transmembrane</keyword>
<sequence length="884" mass="97066">MAKRKKRKKALLTNVLKYEIYGIILITLSVIALSGEATVGWSLSKMFGLLLGRFYFVIPLIGIYFGLSVMIGRKWPNRWSTRKSGIVLLVLALTLMSSVSSLEKKLSHVPGLSAGHIISQVHNDLEGALLSPAASKDHSMMNKDISGGYAGALQYAVLFWLFGNPGTKLMMIVMFIISFMLITNLSYVDLMRIIRKRVVQAGSNMQKRMATQKQQAVASAPKSSSRKRQPLQLPDEDEEDELDDFVAPRAKRSTPVFFQLFGSKFAKTAQDQVSDADDELDGSDILEPVSKHSGNAAAHAPVYNSEAEQIAGSHPQEQWDQHEANEHPPSPIIRDFFEQVKSEGNAEDEDWDENEPMTELPPDGLDHGVQDESALQSAADSMGDIAAGEPAEGDGAVENLEMKPPAPPPKPYKLPPFRLLAKPQNGGKAGDQNDYMQTARKLEATLESFGVRAKVLEVVRGPAVTRYEIQPDIGVKVSRIVSLTDDIALALAAKDIRMEAPIPGKSAIGIEVPNNEVSLVTMREVMETPIFQDAQSKLSIAFGRDISGQTIVGNLAKMPHLLVAGATGSGKSVCINGIITSILYKAKPDEVKFLMVDPKMVELNVYNGIPHLMAPVVTDPKRASLALKKIVVEMEKRYELFSKSGTRNIEGYNNLMKDNLPAVLPYIVVIVDELADLMMVAAHDVEEAITRLAQMARAAGIHLIIATQRPSVDVITGVIKANIPSRIAFGVSSQVDSRTILDMAGAEKLLGRGDMLFMPMGSSKPIRVQGAFMTDQEVETIVNYVREQGEAKYDETLVPEIDESHPSDEEELDELYDQAVQIVLEAKQASVSLLQRRMRVGYTRAARLIDSLEARGIIGPYEGSKPREVLVTIEQYQQQNRISS</sequence>
<keyword evidence="12" id="KW-1185">Reference proteome</keyword>
<feature type="domain" description="FtsK" evidence="10">
    <location>
        <begin position="548"/>
        <end position="738"/>
    </location>
</feature>
<keyword evidence="9" id="KW-1133">Transmembrane helix</keyword>
<feature type="binding site" evidence="7">
    <location>
        <begin position="565"/>
        <end position="572"/>
    </location>
    <ligand>
        <name>ATP</name>
        <dbReference type="ChEBI" id="CHEBI:30616"/>
    </ligand>
</feature>
<evidence type="ECO:0000256" key="9">
    <source>
        <dbReference type="SAM" id="Phobius"/>
    </source>
</evidence>
<dbReference type="InterPro" id="IPR041027">
    <property type="entry name" value="FtsK_alpha"/>
</dbReference>
<feature type="region of interest" description="Disordered" evidence="8">
    <location>
        <begin position="205"/>
        <end position="242"/>
    </location>
</feature>
<dbReference type="Proteomes" id="UP001139347">
    <property type="component" value="Unassembled WGS sequence"/>
</dbReference>
<dbReference type="GO" id="GO:0003677">
    <property type="term" value="F:DNA binding"/>
    <property type="evidence" value="ECO:0007669"/>
    <property type="project" value="UniProtKB-KW"/>
</dbReference>
<feature type="region of interest" description="Disordered" evidence="8">
    <location>
        <begin position="308"/>
        <end position="330"/>
    </location>
</feature>
<comment type="caution">
    <text evidence="11">The sequence shown here is derived from an EMBL/GenBank/DDBJ whole genome shotgun (WGS) entry which is preliminary data.</text>
</comment>
<dbReference type="Gene3D" id="3.40.50.300">
    <property type="entry name" value="P-loop containing nucleotide triphosphate hydrolases"/>
    <property type="match status" value="1"/>
</dbReference>
<comment type="similarity">
    <text evidence="2">Belongs to the FtsK/SpoIIIE/SftA family.</text>
</comment>
<feature type="transmembrane region" description="Helical" evidence="9">
    <location>
        <begin position="169"/>
        <end position="188"/>
    </location>
</feature>
<dbReference type="Pfam" id="PF09397">
    <property type="entry name" value="FtsK_gamma"/>
    <property type="match status" value="1"/>
</dbReference>
<dbReference type="PANTHER" id="PTHR22683">
    <property type="entry name" value="SPORULATION PROTEIN RELATED"/>
    <property type="match status" value="1"/>
</dbReference>
<evidence type="ECO:0000256" key="2">
    <source>
        <dbReference type="ARBA" id="ARBA00006474"/>
    </source>
</evidence>
<dbReference type="EMBL" id="JALIRP010000001">
    <property type="protein sequence ID" value="MCJ8010665.1"/>
    <property type="molecule type" value="Genomic_DNA"/>
</dbReference>
<dbReference type="SMART" id="SM00843">
    <property type="entry name" value="Ftsk_gamma"/>
    <property type="match status" value="1"/>
</dbReference>
<dbReference type="GO" id="GO:0005524">
    <property type="term" value="F:ATP binding"/>
    <property type="evidence" value="ECO:0007669"/>
    <property type="project" value="UniProtKB-UniRule"/>
</dbReference>
<protein>
    <submittedName>
        <fullName evidence="11">DNA translocase FtsK</fullName>
    </submittedName>
</protein>
<evidence type="ECO:0000256" key="3">
    <source>
        <dbReference type="ARBA" id="ARBA00022741"/>
    </source>
</evidence>
<feature type="transmembrane region" description="Helical" evidence="9">
    <location>
        <begin position="84"/>
        <end position="102"/>
    </location>
</feature>
<dbReference type="InterPro" id="IPR018541">
    <property type="entry name" value="Ftsk_gamma"/>
</dbReference>
<dbReference type="Gene3D" id="3.30.980.40">
    <property type="match status" value="1"/>
</dbReference>
<dbReference type="SMART" id="SM00382">
    <property type="entry name" value="AAA"/>
    <property type="match status" value="1"/>
</dbReference>
<accession>A0A9X2B193</accession>
<dbReference type="SUPFAM" id="SSF52540">
    <property type="entry name" value="P-loop containing nucleoside triphosphate hydrolases"/>
    <property type="match status" value="1"/>
</dbReference>
<feature type="transmembrane region" description="Helical" evidence="9">
    <location>
        <begin position="54"/>
        <end position="72"/>
    </location>
</feature>
<evidence type="ECO:0000256" key="1">
    <source>
        <dbReference type="ARBA" id="ARBA00004141"/>
    </source>
</evidence>
<feature type="transmembrane region" description="Helical" evidence="9">
    <location>
        <begin position="20"/>
        <end position="42"/>
    </location>
</feature>
<comment type="subcellular location">
    <subcellularLocation>
        <location evidence="1">Membrane</location>
        <topology evidence="1">Multi-pass membrane protein</topology>
    </subcellularLocation>
</comment>
<dbReference type="Gene3D" id="1.10.10.10">
    <property type="entry name" value="Winged helix-like DNA-binding domain superfamily/Winged helix DNA-binding domain"/>
    <property type="match status" value="1"/>
</dbReference>
<dbReference type="GO" id="GO:0007059">
    <property type="term" value="P:chromosome segregation"/>
    <property type="evidence" value="ECO:0007669"/>
    <property type="project" value="UniProtKB-KW"/>
</dbReference>
<evidence type="ECO:0000313" key="11">
    <source>
        <dbReference type="EMBL" id="MCJ8010665.1"/>
    </source>
</evidence>
<feature type="compositionally biased region" description="Acidic residues" evidence="8">
    <location>
        <begin position="345"/>
        <end position="356"/>
    </location>
</feature>
<dbReference type="GO" id="GO:0016020">
    <property type="term" value="C:membrane"/>
    <property type="evidence" value="ECO:0007669"/>
    <property type="project" value="UniProtKB-SubCell"/>
</dbReference>
<name>A0A9X2B193_9BACL</name>
<dbReference type="PANTHER" id="PTHR22683:SF41">
    <property type="entry name" value="DNA TRANSLOCASE FTSK"/>
    <property type="match status" value="1"/>
</dbReference>
<dbReference type="InterPro" id="IPR027417">
    <property type="entry name" value="P-loop_NTPase"/>
</dbReference>
<evidence type="ECO:0000256" key="4">
    <source>
        <dbReference type="ARBA" id="ARBA00022829"/>
    </source>
</evidence>
<dbReference type="InterPro" id="IPR036390">
    <property type="entry name" value="WH_DNA-bd_sf"/>
</dbReference>
<evidence type="ECO:0000256" key="6">
    <source>
        <dbReference type="ARBA" id="ARBA00023125"/>
    </source>
</evidence>
<keyword evidence="5 7" id="KW-0067">ATP-binding</keyword>
<keyword evidence="4" id="KW-0159">Chromosome partition</keyword>
<dbReference type="AlphaFoldDB" id="A0A9X2B193"/>
<dbReference type="InterPro" id="IPR003593">
    <property type="entry name" value="AAA+_ATPase"/>
</dbReference>
<dbReference type="InterPro" id="IPR002543">
    <property type="entry name" value="FtsK_dom"/>
</dbReference>
<dbReference type="SUPFAM" id="SSF46785">
    <property type="entry name" value="Winged helix' DNA-binding domain"/>
    <property type="match status" value="1"/>
</dbReference>
<dbReference type="CDD" id="cd01127">
    <property type="entry name" value="TrwB_TraG_TraD_VirD4"/>
    <property type="match status" value="1"/>
</dbReference>
<dbReference type="Pfam" id="PF17854">
    <property type="entry name" value="FtsK_alpha"/>
    <property type="match status" value="1"/>
</dbReference>
<dbReference type="RefSeq" id="WP_244719427.1">
    <property type="nucleotide sequence ID" value="NZ_JALIRP010000001.1"/>
</dbReference>
<feature type="transmembrane region" description="Helical" evidence="9">
    <location>
        <begin position="145"/>
        <end position="162"/>
    </location>
</feature>
<proteinExistence type="inferred from homology"/>
<reference evidence="11" key="1">
    <citation type="submission" date="2022-04" db="EMBL/GenBank/DDBJ databases">
        <title>Paenibacillus mangrovi sp. nov., a novel endophytic bacterium isolated from bark of Kandelia candel.</title>
        <authorList>
            <person name="Tuo L."/>
        </authorList>
    </citation>
    <scope>NUCLEOTIDE SEQUENCE</scope>
    <source>
        <strain evidence="11">KQZ6P-2</strain>
    </source>
</reference>
<evidence type="ECO:0000256" key="7">
    <source>
        <dbReference type="PROSITE-ProRule" id="PRU00289"/>
    </source>
</evidence>
<feature type="region of interest" description="Disordered" evidence="8">
    <location>
        <begin position="385"/>
        <end position="411"/>
    </location>
</feature>
<dbReference type="Pfam" id="PF01580">
    <property type="entry name" value="FtsK_SpoIIIE"/>
    <property type="match status" value="1"/>
</dbReference>
<dbReference type="InterPro" id="IPR036388">
    <property type="entry name" value="WH-like_DNA-bd_sf"/>
</dbReference>